<sequence>MSDRILLSTGEVKLRAELNDSATAATFRALLPMEVRLSRWGEEYYGDCGINVDIAEDAKEVMEVGELAVWPVGNALCIFFGPTPVSTGDEPRAASKVNPIGKLTDSHEPLKKLASSISVKISVL</sequence>
<dbReference type="Proteomes" id="UP000033423">
    <property type="component" value="Unassembled WGS sequence"/>
</dbReference>
<comment type="caution">
    <text evidence="2">The sequence shown here is derived from an EMBL/GenBank/DDBJ whole genome shotgun (WGS) entry which is preliminary data.</text>
</comment>
<evidence type="ECO:0000313" key="2">
    <source>
        <dbReference type="EMBL" id="KJU84040.1"/>
    </source>
</evidence>
<dbReference type="Pfam" id="PF04126">
    <property type="entry name" value="Cyclophil_like"/>
    <property type="match status" value="1"/>
</dbReference>
<protein>
    <recommendedName>
        <fullName evidence="1">Cyclophilin TM1367-like domain-containing protein</fullName>
    </recommendedName>
</protein>
<evidence type="ECO:0000259" key="1">
    <source>
        <dbReference type="Pfam" id="PF04126"/>
    </source>
</evidence>
<proteinExistence type="predicted"/>
<dbReference type="InterPro" id="IPR025658">
    <property type="entry name" value="Cyclophilin_TM1367"/>
</dbReference>
<reference evidence="2 3" key="1">
    <citation type="submission" date="2015-02" db="EMBL/GenBank/DDBJ databases">
        <title>Single-cell genomics of uncultivated deep-branching MTB reveals a conserved set of magnetosome genes.</title>
        <authorList>
            <person name="Kolinko S."/>
            <person name="Richter M."/>
            <person name="Glockner F.O."/>
            <person name="Brachmann A."/>
            <person name="Schuler D."/>
        </authorList>
    </citation>
    <scope>NUCLEOTIDE SEQUENCE [LARGE SCALE GENOMIC DNA]</scope>
    <source>
        <strain evidence="2">TM-1</strain>
    </source>
</reference>
<evidence type="ECO:0000313" key="3">
    <source>
        <dbReference type="Proteomes" id="UP000033423"/>
    </source>
</evidence>
<gene>
    <name evidence="2" type="ORF">MBAV_003770</name>
</gene>
<name>A0A0F3GQ29_9BACT</name>
<dbReference type="InterPro" id="IPR029000">
    <property type="entry name" value="Cyclophilin-like_dom_sf"/>
</dbReference>
<dbReference type="PATRIC" id="fig|29290.4.peg.5027"/>
<keyword evidence="3" id="KW-1185">Reference proteome</keyword>
<organism evidence="2 3">
    <name type="scientific">Candidatus Magnetobacterium bavaricum</name>
    <dbReference type="NCBI Taxonomy" id="29290"/>
    <lineage>
        <taxon>Bacteria</taxon>
        <taxon>Pseudomonadati</taxon>
        <taxon>Nitrospirota</taxon>
        <taxon>Thermodesulfovibrionia</taxon>
        <taxon>Thermodesulfovibrionales</taxon>
        <taxon>Candidatus Magnetobacteriaceae</taxon>
        <taxon>Candidatus Magnetobacterium</taxon>
    </lineage>
</organism>
<dbReference type="Gene3D" id="2.40.100.20">
    <property type="match status" value="1"/>
</dbReference>
<dbReference type="SUPFAM" id="SSF50891">
    <property type="entry name" value="Cyclophilin-like"/>
    <property type="match status" value="1"/>
</dbReference>
<dbReference type="EMBL" id="LACI01001641">
    <property type="protein sequence ID" value="KJU84040.1"/>
    <property type="molecule type" value="Genomic_DNA"/>
</dbReference>
<feature type="domain" description="Cyclophilin TM1367-like" evidence="1">
    <location>
        <begin position="4"/>
        <end position="121"/>
    </location>
</feature>
<accession>A0A0F3GQ29</accession>
<dbReference type="AlphaFoldDB" id="A0A0F3GQ29"/>